<sequence>MRRSPALLAVALSLTLVACGGDEDDGGRAAAPPAAAATPTPDPGTTTPRAPRGRSPLELPPGVPSTPRRPRTSQEDRDVITGWARALAAGDVAGAARFFARPSLVQNGTPVVRLDSFRSRVAFNLALPCGARPVRFGSGDGYSIVEFALSDRPGGDCGGATGQRARCAIKVDDGRITEWYRLPDDPADDAPALPEFDGDVSEA</sequence>
<comment type="caution">
    <text evidence="3">The sequence shown here is derived from an EMBL/GenBank/DDBJ whole genome shotgun (WGS) entry which is preliminary data.</text>
</comment>
<gene>
    <name evidence="3" type="ORF">C7Y72_12685</name>
</gene>
<proteinExistence type="predicted"/>
<dbReference type="EMBL" id="PYYB01000001">
    <property type="protein sequence ID" value="PTL60435.1"/>
    <property type="molecule type" value="Genomic_DNA"/>
</dbReference>
<evidence type="ECO:0000256" key="1">
    <source>
        <dbReference type="SAM" id="MobiDB-lite"/>
    </source>
</evidence>
<keyword evidence="2" id="KW-0732">Signal</keyword>
<dbReference type="InterPro" id="IPR032710">
    <property type="entry name" value="NTF2-like_dom_sf"/>
</dbReference>
<name>A0A2T4UMG6_9ACTN</name>
<accession>A0A2T4UMG6</accession>
<keyword evidence="4" id="KW-1185">Reference proteome</keyword>
<evidence type="ECO:0008006" key="5">
    <source>
        <dbReference type="Google" id="ProtNLM"/>
    </source>
</evidence>
<evidence type="ECO:0000256" key="2">
    <source>
        <dbReference type="SAM" id="SignalP"/>
    </source>
</evidence>
<evidence type="ECO:0000313" key="4">
    <source>
        <dbReference type="Proteomes" id="UP000240739"/>
    </source>
</evidence>
<feature type="compositionally biased region" description="Low complexity" evidence="1">
    <location>
        <begin position="28"/>
        <end position="54"/>
    </location>
</feature>
<organism evidence="3 4">
    <name type="scientific">Paraconexibacter algicola</name>
    <dbReference type="NCBI Taxonomy" id="2133960"/>
    <lineage>
        <taxon>Bacteria</taxon>
        <taxon>Bacillati</taxon>
        <taxon>Actinomycetota</taxon>
        <taxon>Thermoleophilia</taxon>
        <taxon>Solirubrobacterales</taxon>
        <taxon>Paraconexibacteraceae</taxon>
        <taxon>Paraconexibacter</taxon>
    </lineage>
</organism>
<dbReference type="PROSITE" id="PS51257">
    <property type="entry name" value="PROKAR_LIPOPROTEIN"/>
    <property type="match status" value="1"/>
</dbReference>
<dbReference type="RefSeq" id="WP_107569081.1">
    <property type="nucleotide sequence ID" value="NZ_PYYB01000001.1"/>
</dbReference>
<feature type="region of interest" description="Disordered" evidence="1">
    <location>
        <begin position="180"/>
        <end position="203"/>
    </location>
</feature>
<reference evidence="3 4" key="1">
    <citation type="submission" date="2018-03" db="EMBL/GenBank/DDBJ databases">
        <title>Aquarubrobacter algicola gen. nov., sp. nov., a novel actinobacterium isolated from shallow eutrophic lake during the end of cyanobacterial harmful algal blooms.</title>
        <authorList>
            <person name="Chun S.J."/>
        </authorList>
    </citation>
    <scope>NUCLEOTIDE SEQUENCE [LARGE SCALE GENOMIC DNA]</scope>
    <source>
        <strain evidence="3 4">Seoho-28</strain>
    </source>
</reference>
<dbReference type="SUPFAM" id="SSF54427">
    <property type="entry name" value="NTF2-like"/>
    <property type="match status" value="1"/>
</dbReference>
<dbReference type="AlphaFoldDB" id="A0A2T4UMG6"/>
<dbReference type="OrthoDB" id="5245045at2"/>
<protein>
    <recommendedName>
        <fullName evidence="5">Nuclear transport factor 2 family protein</fullName>
    </recommendedName>
</protein>
<feature type="region of interest" description="Disordered" evidence="1">
    <location>
        <begin position="21"/>
        <end position="76"/>
    </location>
</feature>
<feature type="signal peptide" evidence="2">
    <location>
        <begin position="1"/>
        <end position="20"/>
    </location>
</feature>
<feature type="chain" id="PRO_5039692120" description="Nuclear transport factor 2 family protein" evidence="2">
    <location>
        <begin position="21"/>
        <end position="203"/>
    </location>
</feature>
<evidence type="ECO:0000313" key="3">
    <source>
        <dbReference type="EMBL" id="PTL60435.1"/>
    </source>
</evidence>
<dbReference type="Proteomes" id="UP000240739">
    <property type="component" value="Unassembled WGS sequence"/>
</dbReference>